<dbReference type="PANTHER" id="PTHR22642:SF2">
    <property type="entry name" value="PROTEIN LONG AFTER FAR-RED 3"/>
    <property type="match status" value="1"/>
</dbReference>
<dbReference type="GO" id="GO:0016810">
    <property type="term" value="F:hydrolase activity, acting on carbon-nitrogen (but not peptide) bonds"/>
    <property type="evidence" value="ECO:0007669"/>
    <property type="project" value="InterPro"/>
</dbReference>
<feature type="domain" description="Amidohydrolase 3" evidence="1">
    <location>
        <begin position="51"/>
        <end position="507"/>
    </location>
</feature>
<dbReference type="HOGENOM" id="CLU_009942_3_1_2"/>
<dbReference type="SUPFAM" id="SSF51556">
    <property type="entry name" value="Metallo-dependent hydrolases"/>
    <property type="match status" value="1"/>
</dbReference>
<dbReference type="InterPro" id="IPR032466">
    <property type="entry name" value="Metal_Hydrolase"/>
</dbReference>
<keyword evidence="3" id="KW-1185">Reference proteome</keyword>
<dbReference type="InterPro" id="IPR033932">
    <property type="entry name" value="YtcJ-like"/>
</dbReference>
<dbReference type="CDD" id="cd01300">
    <property type="entry name" value="YtcJ_like"/>
    <property type="match status" value="1"/>
</dbReference>
<dbReference type="KEGG" id="dmu:Desmu_0526"/>
<dbReference type="InterPro" id="IPR018228">
    <property type="entry name" value="DNase_TatD-rel_CS"/>
</dbReference>
<dbReference type="InterPro" id="IPR013108">
    <property type="entry name" value="Amidohydro_3"/>
</dbReference>
<dbReference type="Proteomes" id="UP000001068">
    <property type="component" value="Chromosome"/>
</dbReference>
<dbReference type="eggNOG" id="arCOG00691">
    <property type="taxonomic scope" value="Archaea"/>
</dbReference>
<dbReference type="EMBL" id="CP002363">
    <property type="protein sequence ID" value="ADV64836.1"/>
    <property type="molecule type" value="Genomic_DNA"/>
</dbReference>
<dbReference type="RefSeq" id="WP_013562058.1">
    <property type="nucleotide sequence ID" value="NC_014961.1"/>
</dbReference>
<dbReference type="Pfam" id="PF07969">
    <property type="entry name" value="Amidohydro_3"/>
    <property type="match status" value="1"/>
</dbReference>
<dbReference type="GeneID" id="10153219"/>
<dbReference type="SUPFAM" id="SSF51338">
    <property type="entry name" value="Composite domain of metallo-dependent hydrolases"/>
    <property type="match status" value="1"/>
</dbReference>
<dbReference type="PROSITE" id="PS01137">
    <property type="entry name" value="TATD_1"/>
    <property type="match status" value="1"/>
</dbReference>
<dbReference type="OrthoDB" id="8791at2157"/>
<protein>
    <submittedName>
        <fullName evidence="2">Amidohydrolase 3</fullName>
    </submittedName>
</protein>
<dbReference type="Gene3D" id="3.20.20.140">
    <property type="entry name" value="Metal-dependent hydrolases"/>
    <property type="match status" value="1"/>
</dbReference>
<dbReference type="STRING" id="765177.Desmu_0526"/>
<evidence type="ECO:0000313" key="2">
    <source>
        <dbReference type="EMBL" id="ADV64836.1"/>
    </source>
</evidence>
<evidence type="ECO:0000259" key="1">
    <source>
        <dbReference type="Pfam" id="PF07969"/>
    </source>
</evidence>
<reference evidence="3" key="1">
    <citation type="submission" date="2010-11" db="EMBL/GenBank/DDBJ databases">
        <title>The complete genome of Desulfurococcus mucosus DSM 2162.</title>
        <authorList>
            <consortium name="US DOE Joint Genome Institute (JGI-PGF)"/>
            <person name="Lucas S."/>
            <person name="Copeland A."/>
            <person name="Lapidus A."/>
            <person name="Bruce D."/>
            <person name="Goodwin L."/>
            <person name="Pitluck S."/>
            <person name="Kyrpides N."/>
            <person name="Mavromatis K."/>
            <person name="Pagani I."/>
            <person name="Ivanova N."/>
            <person name="Ovchinnikova G."/>
            <person name="Chertkov O."/>
            <person name="Held B."/>
            <person name="Brettin T."/>
            <person name="Detter J.C."/>
            <person name="Tapia R."/>
            <person name="Han C."/>
            <person name="Land M."/>
            <person name="Hauser L."/>
            <person name="Markowitz V."/>
            <person name="Cheng J.-F."/>
            <person name="Hugenholtz P."/>
            <person name="Woyke T."/>
            <person name="Wu D."/>
            <person name="Wirth R."/>
            <person name="Bilek Y."/>
            <person name="Hader T."/>
            <person name="Klenk H.-P."/>
            <person name="Eisen J.A."/>
        </authorList>
    </citation>
    <scope>NUCLEOTIDE SEQUENCE [LARGE SCALE GENOMIC DNA]</scope>
    <source>
        <strain evidence="3">ATCC 35584 / DSM 2162 / JCM 9187 / O7/1</strain>
    </source>
</reference>
<gene>
    <name evidence="2" type="ordered locus">Desmu_0526</name>
</gene>
<proteinExistence type="predicted"/>
<keyword evidence="2" id="KW-0378">Hydrolase</keyword>
<dbReference type="AlphaFoldDB" id="E8R8L0"/>
<evidence type="ECO:0000313" key="3">
    <source>
        <dbReference type="Proteomes" id="UP000001068"/>
    </source>
</evidence>
<dbReference type="Gene3D" id="2.30.40.10">
    <property type="entry name" value="Urease, subunit C, domain 1"/>
    <property type="match status" value="1"/>
</dbReference>
<dbReference type="PANTHER" id="PTHR22642">
    <property type="entry name" value="IMIDAZOLONEPROPIONASE"/>
    <property type="match status" value="1"/>
</dbReference>
<organism evidence="2 3">
    <name type="scientific">Desulfurococcus mucosus (strain ATCC 35584 / DSM 2162 / JCM 9187 / O7/1)</name>
    <dbReference type="NCBI Taxonomy" id="765177"/>
    <lineage>
        <taxon>Archaea</taxon>
        <taxon>Thermoproteota</taxon>
        <taxon>Thermoprotei</taxon>
        <taxon>Desulfurococcales</taxon>
        <taxon>Desulfurococcaceae</taxon>
        <taxon>Desulfurococcus</taxon>
    </lineage>
</organism>
<accession>E8R8L0</accession>
<dbReference type="InterPro" id="IPR011059">
    <property type="entry name" value="Metal-dep_hydrolase_composite"/>
</dbReference>
<sequence length="513" mass="56043">MSRVKCFLNGRVYTGFKPLRVEEALTVAYGRVLYAGEEGKALALCRMLGGEAVDLEGKTILPGFIDSHMHLDGVGLQLSTLDLRGVGSIEELKEKVREYAASHSGGPVVGRGWDQEFFREKRWPTRWDLDEAVVDRPVILVRVCGHAAVLNTKAMELAGLIHVESPWVVRDESGEATGVILEGAVGEALRVLQGSMDTREKALLMRRALEYAASLGVTTLGFMSCSGDSLRALMLLHSEWRYPRVRVYVEPGLLRELSKLGFTGGFGSEYLRVKGVKAFADGSLGARTAWLSKPYSDDPLNTGRQLISRSELEGLVEEASRAGFQVAVHAIGDAAVDLVLDVYRSARGSGVRHRIEHASVIRPEQVAEASSLGIAVSVQPRFAVSDWWAGQRLGDERLKWLYPFKTMAGRGVALGFSTDAPVEPLNPWETIYAAVAREGGEALTLEEALHYYTYGSAYVLGEEGELGTLTEGKLADLIVVDRDPFKTPLGELRGIRVVETYVGGERVLVQPPS</sequence>
<reference evidence="2 3" key="2">
    <citation type="journal article" date="2011" name="Stand. Genomic Sci.">
        <title>Complete genome sequence of Desulfurococcus mucosus type strain (O7/1).</title>
        <authorList>
            <person name="Wirth R."/>
            <person name="Chertkov O."/>
            <person name="Held B."/>
            <person name="Lapidus A."/>
            <person name="Nolan M."/>
            <person name="Lucas S."/>
            <person name="Hammon N."/>
            <person name="Deshpande S."/>
            <person name="Cheng J.F."/>
            <person name="Tapia R."/>
            <person name="Han C."/>
            <person name="Goodwin L."/>
            <person name="Pitluck S."/>
            <person name="Liolios K."/>
            <person name="Ioanna P."/>
            <person name="Ivanova N."/>
            <person name="Mavromatis K."/>
            <person name="Mikhailova N."/>
            <person name="Pati A."/>
            <person name="Chen A."/>
            <person name="Palaniappan K."/>
            <person name="Land M."/>
            <person name="Hauser L."/>
            <person name="Chang Y.J."/>
            <person name="Jeffries C.D."/>
            <person name="Bilek Y."/>
            <person name="Hader T."/>
            <person name="Rohde M."/>
            <person name="Spring S."/>
            <person name="Sikorski J."/>
            <person name="Goker M."/>
            <person name="Woyke T."/>
            <person name="Bristow J."/>
            <person name="Eisen J.A."/>
            <person name="Markowitz V."/>
            <person name="Hugenholtz P."/>
            <person name="Kyrpides N.C."/>
            <person name="Klenk H.P."/>
        </authorList>
    </citation>
    <scope>NUCLEOTIDE SEQUENCE [LARGE SCALE GENOMIC DNA]</scope>
    <source>
        <strain evidence="3">ATCC 35584 / DSM 2162 / JCM 9187 / O7/1</strain>
    </source>
</reference>
<dbReference type="Gene3D" id="3.10.310.70">
    <property type="match status" value="1"/>
</dbReference>
<name>E8R8L0_DESM0</name>